<dbReference type="AlphaFoldDB" id="A0A6L2Q6S6"/>
<dbReference type="Proteomes" id="UP000502823">
    <property type="component" value="Unassembled WGS sequence"/>
</dbReference>
<sequence length="54" mass="5637">LQPADPQYDGETPAGQDECPHQQPCPAGADSGECTEEDGQDQHPKTDGRLSSAA</sequence>
<proteinExistence type="predicted"/>
<evidence type="ECO:0000313" key="3">
    <source>
        <dbReference type="Proteomes" id="UP000502823"/>
    </source>
</evidence>
<name>A0A6L2Q6S6_COPFO</name>
<reference evidence="3" key="1">
    <citation type="submission" date="2020-01" db="EMBL/GenBank/DDBJ databases">
        <title>Draft genome sequence of the Termite Coptotermes fromosanus.</title>
        <authorList>
            <person name="Itakura S."/>
            <person name="Yosikawa Y."/>
            <person name="Umezawa K."/>
        </authorList>
    </citation>
    <scope>NUCLEOTIDE SEQUENCE [LARGE SCALE GENOMIC DNA]</scope>
</reference>
<feature type="region of interest" description="Disordered" evidence="1">
    <location>
        <begin position="1"/>
        <end position="54"/>
    </location>
</feature>
<organism evidence="2 3">
    <name type="scientific">Coptotermes formosanus</name>
    <name type="common">Formosan subterranean termite</name>
    <dbReference type="NCBI Taxonomy" id="36987"/>
    <lineage>
        <taxon>Eukaryota</taxon>
        <taxon>Metazoa</taxon>
        <taxon>Ecdysozoa</taxon>
        <taxon>Arthropoda</taxon>
        <taxon>Hexapoda</taxon>
        <taxon>Insecta</taxon>
        <taxon>Pterygota</taxon>
        <taxon>Neoptera</taxon>
        <taxon>Polyneoptera</taxon>
        <taxon>Dictyoptera</taxon>
        <taxon>Blattodea</taxon>
        <taxon>Blattoidea</taxon>
        <taxon>Termitoidae</taxon>
        <taxon>Rhinotermitidae</taxon>
        <taxon>Coptotermes</taxon>
    </lineage>
</organism>
<keyword evidence="3" id="KW-1185">Reference proteome</keyword>
<accession>A0A6L2Q6S6</accession>
<dbReference type="InParanoid" id="A0A6L2Q6S6"/>
<comment type="caution">
    <text evidence="2">The sequence shown here is derived from an EMBL/GenBank/DDBJ whole genome shotgun (WGS) entry which is preliminary data.</text>
</comment>
<gene>
    <name evidence="2" type="ORF">Cfor_11589</name>
</gene>
<evidence type="ECO:0000313" key="2">
    <source>
        <dbReference type="EMBL" id="GFG37547.1"/>
    </source>
</evidence>
<evidence type="ECO:0000256" key="1">
    <source>
        <dbReference type="SAM" id="MobiDB-lite"/>
    </source>
</evidence>
<dbReference type="EMBL" id="BLKM01012755">
    <property type="protein sequence ID" value="GFG37547.1"/>
    <property type="molecule type" value="Genomic_DNA"/>
</dbReference>
<feature type="non-terminal residue" evidence="2">
    <location>
        <position position="1"/>
    </location>
</feature>
<protein>
    <submittedName>
        <fullName evidence="2">Uncharacterized protein</fullName>
    </submittedName>
</protein>